<feature type="compositionally biased region" description="Low complexity" evidence="1">
    <location>
        <begin position="57"/>
        <end position="67"/>
    </location>
</feature>
<dbReference type="OrthoDB" id="9950932at2759"/>
<dbReference type="Proteomes" id="UP001148018">
    <property type="component" value="Unassembled WGS sequence"/>
</dbReference>
<keyword evidence="3" id="KW-1185">Reference proteome</keyword>
<comment type="caution">
    <text evidence="2">The sequence shown here is derived from an EMBL/GenBank/DDBJ whole genome shotgun (WGS) entry which is preliminary data.</text>
</comment>
<organism evidence="2 3">
    <name type="scientific">Muraenolepis orangiensis</name>
    <name type="common">Patagonian moray cod</name>
    <dbReference type="NCBI Taxonomy" id="630683"/>
    <lineage>
        <taxon>Eukaryota</taxon>
        <taxon>Metazoa</taxon>
        <taxon>Chordata</taxon>
        <taxon>Craniata</taxon>
        <taxon>Vertebrata</taxon>
        <taxon>Euteleostomi</taxon>
        <taxon>Actinopterygii</taxon>
        <taxon>Neopterygii</taxon>
        <taxon>Teleostei</taxon>
        <taxon>Neoteleostei</taxon>
        <taxon>Acanthomorphata</taxon>
        <taxon>Zeiogadaria</taxon>
        <taxon>Gadariae</taxon>
        <taxon>Gadiformes</taxon>
        <taxon>Muraenolepidoidei</taxon>
        <taxon>Muraenolepididae</taxon>
        <taxon>Muraenolepis</taxon>
    </lineage>
</organism>
<evidence type="ECO:0000313" key="3">
    <source>
        <dbReference type="Proteomes" id="UP001148018"/>
    </source>
</evidence>
<dbReference type="AlphaFoldDB" id="A0A9Q0IL48"/>
<evidence type="ECO:0000256" key="1">
    <source>
        <dbReference type="SAM" id="MobiDB-lite"/>
    </source>
</evidence>
<protein>
    <submittedName>
        <fullName evidence="2">Uncharacterized protein</fullName>
    </submittedName>
</protein>
<evidence type="ECO:0000313" key="2">
    <source>
        <dbReference type="EMBL" id="KAJ3604647.1"/>
    </source>
</evidence>
<dbReference type="EMBL" id="JANIIK010000044">
    <property type="protein sequence ID" value="KAJ3604647.1"/>
    <property type="molecule type" value="Genomic_DNA"/>
</dbReference>
<sequence length="103" mass="11519">MEYLGDKLSVAHSQVTGWVGHMRRSLQGALSDVRGEGDFKRTGSLRSLASRSRDSFRSFSLRSQQRLSLRRRTTAPNTPTSSTTSTVRRITNKHPPCERGSRG</sequence>
<name>A0A9Q0IL48_9TELE</name>
<proteinExistence type="predicted"/>
<gene>
    <name evidence="2" type="ORF">NHX12_029387</name>
</gene>
<accession>A0A9Q0IL48</accession>
<reference evidence="2" key="1">
    <citation type="submission" date="2022-07" db="EMBL/GenBank/DDBJ databases">
        <title>Chromosome-level genome of Muraenolepis orangiensis.</title>
        <authorList>
            <person name="Kim J."/>
        </authorList>
    </citation>
    <scope>NUCLEOTIDE SEQUENCE</scope>
    <source>
        <strain evidence="2">KU_S4_2022</strain>
        <tissue evidence="2">Muscle</tissue>
    </source>
</reference>
<feature type="region of interest" description="Disordered" evidence="1">
    <location>
        <begin position="54"/>
        <end position="103"/>
    </location>
</feature>
<feature type="compositionally biased region" description="Low complexity" evidence="1">
    <location>
        <begin position="74"/>
        <end position="89"/>
    </location>
</feature>